<dbReference type="PANTHER" id="PTHR30582:SF33">
    <property type="entry name" value="EXPORTED PROTEIN"/>
    <property type="match status" value="1"/>
</dbReference>
<comment type="caution">
    <text evidence="9">The sequence shown here is derived from an EMBL/GenBank/DDBJ whole genome shotgun (WGS) entry which is preliminary data.</text>
</comment>
<evidence type="ECO:0000256" key="7">
    <source>
        <dbReference type="SAM" id="MobiDB-lite"/>
    </source>
</evidence>
<feature type="domain" description="L,D-TPase catalytic" evidence="8">
    <location>
        <begin position="163"/>
        <end position="273"/>
    </location>
</feature>
<evidence type="ECO:0000256" key="3">
    <source>
        <dbReference type="ARBA" id="ARBA00022960"/>
    </source>
</evidence>
<dbReference type="UniPathway" id="UPA00219"/>
<dbReference type="GO" id="GO:0071972">
    <property type="term" value="F:peptidoglycan L,D-transpeptidase activity"/>
    <property type="evidence" value="ECO:0007669"/>
    <property type="project" value="TreeGrafter"/>
</dbReference>
<dbReference type="InterPro" id="IPR005490">
    <property type="entry name" value="LD_TPept_cat_dom"/>
</dbReference>
<keyword evidence="2" id="KW-0808">Transferase</keyword>
<dbReference type="Gene3D" id="2.40.440.10">
    <property type="entry name" value="L,D-transpeptidase catalytic domain-like"/>
    <property type="match status" value="1"/>
</dbReference>
<reference evidence="10" key="1">
    <citation type="submission" date="2015-07" db="EMBL/GenBank/DDBJ databases">
        <authorList>
            <person name="Ju K.-S."/>
            <person name="Doroghazi J.R."/>
            <person name="Metcalf W.W."/>
        </authorList>
    </citation>
    <scope>NUCLEOTIDE SEQUENCE [LARGE SCALE GENOMIC DNA]</scope>
    <source>
        <strain evidence="10">NRRL ISP-5002</strain>
    </source>
</reference>
<feature type="active site" description="Nucleophile" evidence="6">
    <location>
        <position position="249"/>
    </location>
</feature>
<proteinExistence type="predicted"/>
<dbReference type="PATRIC" id="fig|66876.3.peg.4564"/>
<dbReference type="SUPFAM" id="SSF141523">
    <property type="entry name" value="L,D-transpeptidase catalytic domain-like"/>
    <property type="match status" value="1"/>
</dbReference>
<feature type="compositionally biased region" description="Basic and acidic residues" evidence="7">
    <location>
        <begin position="57"/>
        <end position="71"/>
    </location>
</feature>
<evidence type="ECO:0000259" key="8">
    <source>
        <dbReference type="PROSITE" id="PS52029"/>
    </source>
</evidence>
<evidence type="ECO:0000256" key="2">
    <source>
        <dbReference type="ARBA" id="ARBA00022679"/>
    </source>
</evidence>
<feature type="region of interest" description="Disordered" evidence="7">
    <location>
        <begin position="1"/>
        <end position="94"/>
    </location>
</feature>
<evidence type="ECO:0000256" key="6">
    <source>
        <dbReference type="PROSITE-ProRule" id="PRU01373"/>
    </source>
</evidence>
<dbReference type="InterPro" id="IPR050979">
    <property type="entry name" value="LD-transpeptidase"/>
</dbReference>
<keyword evidence="5 6" id="KW-0961">Cell wall biogenesis/degradation</keyword>
<keyword evidence="3 6" id="KW-0133">Cell shape</keyword>
<dbReference type="Pfam" id="PF03734">
    <property type="entry name" value="YkuD"/>
    <property type="match status" value="1"/>
</dbReference>
<dbReference type="GO" id="GO:0008360">
    <property type="term" value="P:regulation of cell shape"/>
    <property type="evidence" value="ECO:0007669"/>
    <property type="project" value="UniProtKB-UniRule"/>
</dbReference>
<dbReference type="PROSITE" id="PS52029">
    <property type="entry name" value="LD_TPASE"/>
    <property type="match status" value="1"/>
</dbReference>
<gene>
    <name evidence="9" type="ORF">ADL29_20810</name>
</gene>
<name>A0A0N0GYZ0_9ACTN</name>
<organism evidence="9 10">
    <name type="scientific">Streptomyces chattanoogensis</name>
    <dbReference type="NCBI Taxonomy" id="66876"/>
    <lineage>
        <taxon>Bacteria</taxon>
        <taxon>Bacillati</taxon>
        <taxon>Actinomycetota</taxon>
        <taxon>Actinomycetes</taxon>
        <taxon>Kitasatosporales</taxon>
        <taxon>Streptomycetaceae</taxon>
        <taxon>Streptomyces</taxon>
    </lineage>
</organism>
<dbReference type="GO" id="GO:0071555">
    <property type="term" value="P:cell wall organization"/>
    <property type="evidence" value="ECO:0007669"/>
    <property type="project" value="UniProtKB-UniRule"/>
</dbReference>
<sequence>MPQPPGTEPHPRGHGGDGSELVPGIPLPQSYQHQERQKLPDRALPPAIPHGPTRQGPEPRKPNGPVRHIELVPESEVQDDPNAAPRCSRSTGPAQRAVEEYLDREADGRQSAGDCQAIATFQRQQRIEPATGFAGPVTGAMVRLLQARKDPNLVELCPNRNERVVCVDLSRQLLWVQQDGEVIFPPVAMRSGRPTMETRTGDYRIYWRNKNHTSSLYHTPMPYAQFFDGGEALHGVYDDIYAGTGSHGCVNLAWEDSKRLWGLLQKNDIVHVWGRKTGV</sequence>
<evidence type="ECO:0000256" key="1">
    <source>
        <dbReference type="ARBA" id="ARBA00004752"/>
    </source>
</evidence>
<dbReference type="EMBL" id="LGKG01000141">
    <property type="protein sequence ID" value="KPC62309.1"/>
    <property type="molecule type" value="Genomic_DNA"/>
</dbReference>
<dbReference type="InterPro" id="IPR038063">
    <property type="entry name" value="Transpep_catalytic_dom"/>
</dbReference>
<evidence type="ECO:0000313" key="10">
    <source>
        <dbReference type="Proteomes" id="UP000037982"/>
    </source>
</evidence>
<dbReference type="GO" id="GO:0018104">
    <property type="term" value="P:peptidoglycan-protein cross-linking"/>
    <property type="evidence" value="ECO:0007669"/>
    <property type="project" value="TreeGrafter"/>
</dbReference>
<keyword evidence="4 6" id="KW-0573">Peptidoglycan synthesis</keyword>
<evidence type="ECO:0000256" key="5">
    <source>
        <dbReference type="ARBA" id="ARBA00023316"/>
    </source>
</evidence>
<comment type="pathway">
    <text evidence="1 6">Cell wall biogenesis; peptidoglycan biosynthesis.</text>
</comment>
<evidence type="ECO:0000256" key="4">
    <source>
        <dbReference type="ARBA" id="ARBA00022984"/>
    </source>
</evidence>
<dbReference type="Proteomes" id="UP000037982">
    <property type="component" value="Unassembled WGS sequence"/>
</dbReference>
<evidence type="ECO:0000313" key="9">
    <source>
        <dbReference type="EMBL" id="KPC62309.1"/>
    </source>
</evidence>
<dbReference type="GO" id="GO:0016740">
    <property type="term" value="F:transferase activity"/>
    <property type="evidence" value="ECO:0007669"/>
    <property type="project" value="UniProtKB-KW"/>
</dbReference>
<dbReference type="AlphaFoldDB" id="A0A0N0GYZ0"/>
<keyword evidence="10" id="KW-1185">Reference proteome</keyword>
<accession>A0A0N0GYZ0</accession>
<dbReference type="CDD" id="cd16913">
    <property type="entry name" value="YkuD_like"/>
    <property type="match status" value="1"/>
</dbReference>
<dbReference type="GO" id="GO:0005576">
    <property type="term" value="C:extracellular region"/>
    <property type="evidence" value="ECO:0007669"/>
    <property type="project" value="TreeGrafter"/>
</dbReference>
<dbReference type="PANTHER" id="PTHR30582">
    <property type="entry name" value="L,D-TRANSPEPTIDASE"/>
    <property type="match status" value="1"/>
</dbReference>
<feature type="active site" description="Proton donor/acceptor" evidence="6">
    <location>
        <position position="234"/>
    </location>
</feature>
<protein>
    <recommendedName>
        <fullName evidence="8">L,D-TPase catalytic domain-containing protein</fullName>
    </recommendedName>
</protein>